<dbReference type="EMBL" id="FQXK01000004">
    <property type="protein sequence ID" value="SHH46093.1"/>
    <property type="molecule type" value="Genomic_DNA"/>
</dbReference>
<organism evidence="4 5">
    <name type="scientific">Butyrivibrio fibrisolvens DSM 3071</name>
    <dbReference type="NCBI Taxonomy" id="1121131"/>
    <lineage>
        <taxon>Bacteria</taxon>
        <taxon>Bacillati</taxon>
        <taxon>Bacillota</taxon>
        <taxon>Clostridia</taxon>
        <taxon>Lachnospirales</taxon>
        <taxon>Lachnospiraceae</taxon>
        <taxon>Butyrivibrio</taxon>
    </lineage>
</organism>
<evidence type="ECO:0000256" key="3">
    <source>
        <dbReference type="SAM" id="SignalP"/>
    </source>
</evidence>
<dbReference type="OrthoDB" id="5637at2"/>
<evidence type="ECO:0000313" key="5">
    <source>
        <dbReference type="Proteomes" id="UP000184278"/>
    </source>
</evidence>
<gene>
    <name evidence="4" type="ORF">SAMN02745229_00497</name>
</gene>
<sequence>MKKKLLAAFLSCSIILSGCSIPNIGLGGDDTESEDQDDKNEDDSEKEDTDQDESDDDASNSDDPEDESDDQADASTEVDLADFEANKPVFKMVNKHDRLYVYPDGQITLAGDYNLESLMLLDEYQDMYPELDAVLRKRADENNQKYKDEIEKFEEDARERAESDAEKGNTIHNYWVETEVIVLRSTDRYLGYYEMVQDNWNSSYLYERNGYTYDIITGEEVNLGDVLNISEEELNEIIIEHLKEDYPEDTDELEGAEDALKDYKYDAEGENAYNWCLSYDGIHFFFNEETLVKGQLFGNHEVVISYDEDCVNSEYAYDTSNGYCYRRTDLNPQSMEYYDGNTSVLSLYITEDEEDSDFASALNLAYKDQLVTIDEYFDKTCLKWKYGVVTPDNREFVYIMYAGYDNSLELFVFEITDGNIKAVGTKWFSYADIGAMIDPEYEGEAVLSDPNAMVFGDGHDLLGTLSYYGAFKVGDDGLPEFAGDFYTISWVCGSGDITAKVDIEAQEVDEDGTVKGDTTVTAGSVVTPVRTDGETFLDCRLEDGTLVRFTYSNTSYPISINGSELNDLFDNLCFAG</sequence>
<reference evidence="5" key="1">
    <citation type="submission" date="2016-11" db="EMBL/GenBank/DDBJ databases">
        <authorList>
            <person name="Varghese N."/>
            <person name="Submissions S."/>
        </authorList>
    </citation>
    <scope>NUCLEOTIDE SEQUENCE [LARGE SCALE GENOMIC DNA]</scope>
    <source>
        <strain evidence="5">DSM 3071</strain>
    </source>
</reference>
<dbReference type="Proteomes" id="UP000184278">
    <property type="component" value="Unassembled WGS sequence"/>
</dbReference>
<dbReference type="AlphaFoldDB" id="A0A1M5T6U7"/>
<evidence type="ECO:0000256" key="2">
    <source>
        <dbReference type="SAM" id="MobiDB-lite"/>
    </source>
</evidence>
<protein>
    <recommendedName>
        <fullName evidence="6">DUF3298 domain-containing protein</fullName>
    </recommendedName>
</protein>
<evidence type="ECO:0000256" key="1">
    <source>
        <dbReference type="SAM" id="Coils"/>
    </source>
</evidence>
<feature type="coiled-coil region" evidence="1">
    <location>
        <begin position="136"/>
        <end position="163"/>
    </location>
</feature>
<feature type="region of interest" description="Disordered" evidence="2">
    <location>
        <begin position="20"/>
        <end position="81"/>
    </location>
</feature>
<feature type="compositionally biased region" description="Acidic residues" evidence="2">
    <location>
        <begin position="29"/>
        <end position="72"/>
    </location>
</feature>
<keyword evidence="5" id="KW-1185">Reference proteome</keyword>
<dbReference type="PROSITE" id="PS51257">
    <property type="entry name" value="PROKAR_LIPOPROTEIN"/>
    <property type="match status" value="1"/>
</dbReference>
<feature type="signal peptide" evidence="3">
    <location>
        <begin position="1"/>
        <end position="22"/>
    </location>
</feature>
<keyword evidence="1" id="KW-0175">Coiled coil</keyword>
<keyword evidence="3" id="KW-0732">Signal</keyword>
<evidence type="ECO:0008006" key="6">
    <source>
        <dbReference type="Google" id="ProtNLM"/>
    </source>
</evidence>
<evidence type="ECO:0000313" key="4">
    <source>
        <dbReference type="EMBL" id="SHH46093.1"/>
    </source>
</evidence>
<accession>A0A1M5T6U7</accession>
<dbReference type="RefSeq" id="WP_073385233.1">
    <property type="nucleotide sequence ID" value="NZ_FQXK01000004.1"/>
</dbReference>
<dbReference type="STRING" id="1121131.SAMN02745229_00497"/>
<feature type="chain" id="PRO_5038676776" description="DUF3298 domain-containing protein" evidence="3">
    <location>
        <begin position="23"/>
        <end position="576"/>
    </location>
</feature>
<name>A0A1M5T6U7_BUTFI</name>
<dbReference type="GeneID" id="89509402"/>
<proteinExistence type="predicted"/>